<evidence type="ECO:0000256" key="5">
    <source>
        <dbReference type="SAM" id="Phobius"/>
    </source>
</evidence>
<dbReference type="Proteomes" id="UP000002630">
    <property type="component" value="Unassembled WGS sequence"/>
</dbReference>
<evidence type="ECO:0000313" key="6">
    <source>
        <dbReference type="EMBL" id="CBN77916.1"/>
    </source>
</evidence>
<name>D8LSY9_ECTSI</name>
<accession>D8LSY9</accession>
<feature type="transmembrane region" description="Helical" evidence="5">
    <location>
        <begin position="20"/>
        <end position="44"/>
    </location>
</feature>
<dbReference type="InParanoid" id="D8LSY9"/>
<keyword evidence="5" id="KW-0812">Transmembrane</keyword>
<dbReference type="EMBL" id="FN649760">
    <property type="protein sequence ID" value="CBN77916.1"/>
    <property type="molecule type" value="Genomic_DNA"/>
</dbReference>
<protein>
    <submittedName>
        <fullName evidence="6">Uncharacterized protein</fullName>
    </submittedName>
</protein>
<evidence type="ECO:0000256" key="4">
    <source>
        <dbReference type="SAM" id="MobiDB-lite"/>
    </source>
</evidence>
<dbReference type="PANTHER" id="PTHR45792">
    <property type="entry name" value="DIACYLGLYCEROL LIPASE HOMOLOG-RELATED"/>
    <property type="match status" value="1"/>
</dbReference>
<evidence type="ECO:0000256" key="2">
    <source>
        <dbReference type="ARBA" id="ARBA00022963"/>
    </source>
</evidence>
<evidence type="ECO:0000256" key="3">
    <source>
        <dbReference type="ARBA" id="ARBA00023098"/>
    </source>
</evidence>
<feature type="transmembrane region" description="Helical" evidence="5">
    <location>
        <begin position="98"/>
        <end position="123"/>
    </location>
</feature>
<keyword evidence="5" id="KW-1133">Transmembrane helix</keyword>
<feature type="transmembrane region" description="Helical" evidence="5">
    <location>
        <begin position="135"/>
        <end position="160"/>
    </location>
</feature>
<keyword evidence="5" id="KW-0472">Membrane</keyword>
<dbReference type="eggNOG" id="KOG2088">
    <property type="taxonomic scope" value="Eukaryota"/>
</dbReference>
<keyword evidence="1" id="KW-0378">Hydrolase</keyword>
<sequence length="379" mass="40784">MPALLFMGRRWGVGADEFALPSLCSMALRVIWSIALVVVLFQVGGDLRGCNDGWVVYTYMVCSLSTFALSVVVEWGITRVSTRGSIPDTRLRDHLSGYLNVHMMLGAVQLVMAGLGIGLMTYLDSTCEGVLADGALNVLILVVTISQIVDVLVTCCCCVLMSGDPEEAYGGGSEGHYERFPPTEIEGQWESRCHWLHRVLVVLTCGLFGGRGIRQTDFEQLSKIMARIFHTEEYLDVVPSDIAAGIVLLYHKQRQQRRALASSYAGARQRSSPAASSTLRSSLLPSAGPLAVPPPPTSSGLGWGGGDDTEDPSLRSCCSSSGRGEEGGSGERASLTTGGGGDAVDQKRAASPFPELLPAGRFVHYIKTHTNRSCCIRHW</sequence>
<gene>
    <name evidence="6" type="ORF">Esi_0077_0116</name>
</gene>
<evidence type="ECO:0000313" key="7">
    <source>
        <dbReference type="Proteomes" id="UP000002630"/>
    </source>
</evidence>
<dbReference type="PANTHER" id="PTHR45792:SF8">
    <property type="entry name" value="DIACYLGLYCEROL LIPASE-ALPHA"/>
    <property type="match status" value="1"/>
</dbReference>
<dbReference type="AlphaFoldDB" id="D8LSY9"/>
<proteinExistence type="predicted"/>
<dbReference type="OrthoDB" id="438440at2759"/>
<evidence type="ECO:0000256" key="1">
    <source>
        <dbReference type="ARBA" id="ARBA00022801"/>
    </source>
</evidence>
<keyword evidence="2" id="KW-0442">Lipid degradation</keyword>
<dbReference type="InterPro" id="IPR052214">
    <property type="entry name" value="DAG_Lipase-Related"/>
</dbReference>
<feature type="transmembrane region" description="Helical" evidence="5">
    <location>
        <begin position="56"/>
        <end position="77"/>
    </location>
</feature>
<dbReference type="GO" id="GO:0016298">
    <property type="term" value="F:lipase activity"/>
    <property type="evidence" value="ECO:0007669"/>
    <property type="project" value="TreeGrafter"/>
</dbReference>
<feature type="region of interest" description="Disordered" evidence="4">
    <location>
        <begin position="261"/>
        <end position="347"/>
    </location>
</feature>
<reference evidence="6 7" key="1">
    <citation type="journal article" date="2010" name="Nature">
        <title>The Ectocarpus genome and the independent evolution of multicellularity in brown algae.</title>
        <authorList>
            <person name="Cock J.M."/>
            <person name="Sterck L."/>
            <person name="Rouze P."/>
            <person name="Scornet D."/>
            <person name="Allen A.E."/>
            <person name="Amoutzias G."/>
            <person name="Anthouard V."/>
            <person name="Artiguenave F."/>
            <person name="Aury J.M."/>
            <person name="Badger J.H."/>
            <person name="Beszteri B."/>
            <person name="Billiau K."/>
            <person name="Bonnet E."/>
            <person name="Bothwell J.H."/>
            <person name="Bowler C."/>
            <person name="Boyen C."/>
            <person name="Brownlee C."/>
            <person name="Carrano C.J."/>
            <person name="Charrier B."/>
            <person name="Cho G.Y."/>
            <person name="Coelho S.M."/>
            <person name="Collen J."/>
            <person name="Corre E."/>
            <person name="Da Silva C."/>
            <person name="Delage L."/>
            <person name="Delaroque N."/>
            <person name="Dittami S.M."/>
            <person name="Doulbeau S."/>
            <person name="Elias M."/>
            <person name="Farnham G."/>
            <person name="Gachon C.M."/>
            <person name="Gschloessl B."/>
            <person name="Heesch S."/>
            <person name="Jabbari K."/>
            <person name="Jubin C."/>
            <person name="Kawai H."/>
            <person name="Kimura K."/>
            <person name="Kloareg B."/>
            <person name="Kupper F.C."/>
            <person name="Lang D."/>
            <person name="Le Bail A."/>
            <person name="Leblanc C."/>
            <person name="Lerouge P."/>
            <person name="Lohr M."/>
            <person name="Lopez P.J."/>
            <person name="Martens C."/>
            <person name="Maumus F."/>
            <person name="Michel G."/>
            <person name="Miranda-Saavedra D."/>
            <person name="Morales J."/>
            <person name="Moreau H."/>
            <person name="Motomura T."/>
            <person name="Nagasato C."/>
            <person name="Napoli C.A."/>
            <person name="Nelson D.R."/>
            <person name="Nyvall-Collen P."/>
            <person name="Peters A.F."/>
            <person name="Pommier C."/>
            <person name="Potin P."/>
            <person name="Poulain J."/>
            <person name="Quesneville H."/>
            <person name="Read B."/>
            <person name="Rensing S.A."/>
            <person name="Ritter A."/>
            <person name="Rousvoal S."/>
            <person name="Samanta M."/>
            <person name="Samson G."/>
            <person name="Schroeder D.C."/>
            <person name="Segurens B."/>
            <person name="Strittmatter M."/>
            <person name="Tonon T."/>
            <person name="Tregear J.W."/>
            <person name="Valentin K."/>
            <person name="von Dassow P."/>
            <person name="Yamagishi T."/>
            <person name="Van de Peer Y."/>
            <person name="Wincker P."/>
        </authorList>
    </citation>
    <scope>NUCLEOTIDE SEQUENCE [LARGE SCALE GENOMIC DNA]</scope>
    <source>
        <strain evidence="7">Ec32 / CCAP1310/4</strain>
    </source>
</reference>
<feature type="compositionally biased region" description="Low complexity" evidence="4">
    <location>
        <begin position="270"/>
        <end position="290"/>
    </location>
</feature>
<organism evidence="6 7">
    <name type="scientific">Ectocarpus siliculosus</name>
    <name type="common">Brown alga</name>
    <name type="synonym">Conferva siliculosa</name>
    <dbReference type="NCBI Taxonomy" id="2880"/>
    <lineage>
        <taxon>Eukaryota</taxon>
        <taxon>Sar</taxon>
        <taxon>Stramenopiles</taxon>
        <taxon>Ochrophyta</taxon>
        <taxon>PX clade</taxon>
        <taxon>Phaeophyceae</taxon>
        <taxon>Ectocarpales</taxon>
        <taxon>Ectocarpaceae</taxon>
        <taxon>Ectocarpus</taxon>
    </lineage>
</organism>
<keyword evidence="3" id="KW-0443">Lipid metabolism</keyword>
<dbReference type="GO" id="GO:0016042">
    <property type="term" value="P:lipid catabolic process"/>
    <property type="evidence" value="ECO:0007669"/>
    <property type="project" value="UniProtKB-KW"/>
</dbReference>
<keyword evidence="7" id="KW-1185">Reference proteome</keyword>